<evidence type="ECO:0000256" key="3">
    <source>
        <dbReference type="ARBA" id="ARBA00022448"/>
    </source>
</evidence>
<evidence type="ECO:0000256" key="9">
    <source>
        <dbReference type="ARBA" id="ARBA00023065"/>
    </source>
</evidence>
<keyword evidence="5 14" id="KW-0812">Transmembrane</keyword>
<sequence length="504" mass="53854">MATLGIVIAIVVYLAALLIMGATFAKDNQTIGDYYLGGRKLGPFVTAMSAEASDMSSWLLMGLPGIAYASGICDVFWTALGLGIGTYVNWLIVAKRLRKYSEKNNSVTIPDFFEHRFRDKSHILMVASSLIIVVFFVPYVGSGFAACGKLFSSLFGLDYTIAMLVSAAVIIGYTATGGFTAASVTDFIQSIIMTVALIAVVCFGLSTVGGVATVQDYSLSLDGYISLLATHDFEASSRVSYGGLITIISTMAWGLGYFGMPHILLRFMAIEDPEKIKLSRRISTVWVFIAMGVAIFIGVMTRTMVHAGALPELEDSERAIVIIAQTLAEHGFLASLLAGVILAGILACTMSTCDSQMLAASSSVSENILHETFGIELSEHMQMVMARVVLIIIAAIGVVIARDPNSSVFGIVSFAWAGFGAAFGPIMLLALFWKRANRYGAIAGMIGGGVMIFVWKFLIKPLGGVFGIYELLPGFIVALVLCVVVSLLTPAPEQEIVDEFNSVS</sequence>
<accession>A0A1H7LA02</accession>
<dbReference type="InterPro" id="IPR011851">
    <property type="entry name" value="Na/Pro_symporter"/>
</dbReference>
<feature type="transmembrane region" description="Helical" evidence="14">
    <location>
        <begin position="281"/>
        <end position="300"/>
    </location>
</feature>
<organism evidence="15 16">
    <name type="scientific">Pseudobutyrivibrio ruminis</name>
    <dbReference type="NCBI Taxonomy" id="46206"/>
    <lineage>
        <taxon>Bacteria</taxon>
        <taxon>Bacillati</taxon>
        <taxon>Bacillota</taxon>
        <taxon>Clostridia</taxon>
        <taxon>Lachnospirales</taxon>
        <taxon>Lachnospiraceae</taxon>
        <taxon>Pseudobutyrivibrio</taxon>
    </lineage>
</organism>
<dbReference type="RefSeq" id="WP_074791894.1">
    <property type="nucleotide sequence ID" value="NZ_FNZX01000015.1"/>
</dbReference>
<keyword evidence="10 14" id="KW-0472">Membrane</keyword>
<keyword evidence="16" id="KW-1185">Reference proteome</keyword>
<dbReference type="Proteomes" id="UP000182321">
    <property type="component" value="Unassembled WGS sequence"/>
</dbReference>
<feature type="transmembrane region" description="Helical" evidence="14">
    <location>
        <begin position="408"/>
        <end position="432"/>
    </location>
</feature>
<evidence type="ECO:0000256" key="8">
    <source>
        <dbReference type="ARBA" id="ARBA00023053"/>
    </source>
</evidence>
<protein>
    <recommendedName>
        <fullName evidence="14">Sodium/proline symporter</fullName>
    </recommendedName>
    <alternativeName>
        <fullName evidence="14">Proline permease</fullName>
    </alternativeName>
</protein>
<feature type="transmembrane region" description="Helical" evidence="14">
    <location>
        <begin position="123"/>
        <end position="141"/>
    </location>
</feature>
<keyword evidence="6 14" id="KW-0769">Symport</keyword>
<gene>
    <name evidence="15" type="ORF">SAMN02910377_02288</name>
</gene>
<evidence type="ECO:0000256" key="11">
    <source>
        <dbReference type="ARBA" id="ARBA00023201"/>
    </source>
</evidence>
<keyword evidence="8 14" id="KW-0915">Sodium</keyword>
<dbReference type="Gene3D" id="1.20.1730.10">
    <property type="entry name" value="Sodium/glucose cotransporter"/>
    <property type="match status" value="1"/>
</dbReference>
<dbReference type="EMBL" id="FNZX01000015">
    <property type="protein sequence ID" value="SEK95771.1"/>
    <property type="molecule type" value="Genomic_DNA"/>
</dbReference>
<dbReference type="PROSITE" id="PS00457">
    <property type="entry name" value="NA_SOLUT_SYMP_2"/>
    <property type="match status" value="1"/>
</dbReference>
<evidence type="ECO:0000256" key="1">
    <source>
        <dbReference type="ARBA" id="ARBA00004651"/>
    </source>
</evidence>
<feature type="transmembrane region" description="Helical" evidence="14">
    <location>
        <begin position="439"/>
        <end position="459"/>
    </location>
</feature>
<evidence type="ECO:0000256" key="14">
    <source>
        <dbReference type="RuleBase" id="RU366012"/>
    </source>
</evidence>
<dbReference type="NCBIfam" id="TIGR00813">
    <property type="entry name" value="sss"/>
    <property type="match status" value="1"/>
</dbReference>
<dbReference type="InterPro" id="IPR038377">
    <property type="entry name" value="Na/Glc_symporter_sf"/>
</dbReference>
<evidence type="ECO:0000256" key="2">
    <source>
        <dbReference type="ARBA" id="ARBA00006434"/>
    </source>
</evidence>
<dbReference type="GO" id="GO:0031402">
    <property type="term" value="F:sodium ion binding"/>
    <property type="evidence" value="ECO:0007669"/>
    <property type="project" value="UniProtKB-UniRule"/>
</dbReference>
<evidence type="ECO:0000256" key="12">
    <source>
        <dbReference type="ARBA" id="ARBA00033708"/>
    </source>
</evidence>
<feature type="transmembrane region" description="Helical" evidence="14">
    <location>
        <begin position="320"/>
        <end position="348"/>
    </location>
</feature>
<dbReference type="PANTHER" id="PTHR48086">
    <property type="entry name" value="SODIUM/PROLINE SYMPORTER-RELATED"/>
    <property type="match status" value="1"/>
</dbReference>
<dbReference type="InterPro" id="IPR018212">
    <property type="entry name" value="Na/solute_symporter_CS"/>
</dbReference>
<evidence type="ECO:0000256" key="10">
    <source>
        <dbReference type="ARBA" id="ARBA00023136"/>
    </source>
</evidence>
<name>A0A1H7LA02_9FIRM</name>
<dbReference type="GO" id="GO:0015824">
    <property type="term" value="P:proline transport"/>
    <property type="evidence" value="ECO:0007669"/>
    <property type="project" value="UniProtKB-UniRule"/>
</dbReference>
<comment type="similarity">
    <text evidence="2 13">Belongs to the sodium:solute symporter (SSF) (TC 2.A.21) family.</text>
</comment>
<comment type="function">
    <text evidence="14">Catalyzes the sodium-dependent uptake of extracellular L-proline.</text>
</comment>
<dbReference type="InterPro" id="IPR050277">
    <property type="entry name" value="Sodium:Solute_Symporter"/>
</dbReference>
<dbReference type="Pfam" id="PF00474">
    <property type="entry name" value="SSF"/>
    <property type="match status" value="1"/>
</dbReference>
<comment type="caution">
    <text evidence="14">Lacks conserved residue(s) required for the propagation of feature annotation.</text>
</comment>
<feature type="transmembrane region" description="Helical" evidence="14">
    <location>
        <begin position="191"/>
        <end position="214"/>
    </location>
</feature>
<feature type="transmembrane region" description="Helical" evidence="14">
    <location>
        <begin position="384"/>
        <end position="402"/>
    </location>
</feature>
<comment type="subcellular location">
    <subcellularLocation>
        <location evidence="1 14">Cell membrane</location>
        <topology evidence="1 14">Multi-pass membrane protein</topology>
    </subcellularLocation>
</comment>
<dbReference type="PANTHER" id="PTHR48086:SF3">
    <property type="entry name" value="SODIUM_PROLINE SYMPORTER"/>
    <property type="match status" value="1"/>
</dbReference>
<evidence type="ECO:0000313" key="16">
    <source>
        <dbReference type="Proteomes" id="UP000182321"/>
    </source>
</evidence>
<proteinExistence type="inferred from homology"/>
<comment type="catalytic activity">
    <reaction evidence="12">
        <text>L-proline(in) + Na(+)(in) = L-proline(out) + Na(+)(out)</text>
        <dbReference type="Rhea" id="RHEA:28967"/>
        <dbReference type="ChEBI" id="CHEBI:29101"/>
        <dbReference type="ChEBI" id="CHEBI:60039"/>
    </reaction>
</comment>
<evidence type="ECO:0000256" key="6">
    <source>
        <dbReference type="ARBA" id="ARBA00022847"/>
    </source>
</evidence>
<dbReference type="eggNOG" id="COG0591">
    <property type="taxonomic scope" value="Bacteria"/>
</dbReference>
<evidence type="ECO:0000256" key="4">
    <source>
        <dbReference type="ARBA" id="ARBA00022475"/>
    </source>
</evidence>
<keyword evidence="3 14" id="KW-0813">Transport</keyword>
<keyword evidence="4 14" id="KW-1003">Cell membrane</keyword>
<feature type="transmembrane region" description="Helical" evidence="14">
    <location>
        <begin position="471"/>
        <end position="489"/>
    </location>
</feature>
<feature type="transmembrane region" description="Helical" evidence="14">
    <location>
        <begin position="161"/>
        <end position="184"/>
    </location>
</feature>
<keyword evidence="11 14" id="KW-0739">Sodium transport</keyword>
<dbReference type="GO" id="GO:0005298">
    <property type="term" value="F:proline:sodium symporter activity"/>
    <property type="evidence" value="ECO:0007669"/>
    <property type="project" value="UniProtKB-UniRule"/>
</dbReference>
<evidence type="ECO:0000256" key="7">
    <source>
        <dbReference type="ARBA" id="ARBA00022989"/>
    </source>
</evidence>
<feature type="transmembrane region" description="Helical" evidence="14">
    <location>
        <begin position="66"/>
        <end position="93"/>
    </location>
</feature>
<dbReference type="PROSITE" id="PS00456">
    <property type="entry name" value="NA_SOLUT_SYMP_1"/>
    <property type="match status" value="1"/>
</dbReference>
<dbReference type="CDD" id="cd11475">
    <property type="entry name" value="SLC5sbd_PutP"/>
    <property type="match status" value="1"/>
</dbReference>
<keyword evidence="14" id="KW-0029">Amino-acid transport</keyword>
<keyword evidence="7 14" id="KW-1133">Transmembrane helix</keyword>
<keyword evidence="9 14" id="KW-0406">Ion transport</keyword>
<dbReference type="AlphaFoldDB" id="A0A1H7LA02"/>
<dbReference type="GO" id="GO:0005886">
    <property type="term" value="C:plasma membrane"/>
    <property type="evidence" value="ECO:0007669"/>
    <property type="project" value="UniProtKB-SubCell"/>
</dbReference>
<evidence type="ECO:0000256" key="13">
    <source>
        <dbReference type="RuleBase" id="RU362091"/>
    </source>
</evidence>
<evidence type="ECO:0000256" key="5">
    <source>
        <dbReference type="ARBA" id="ARBA00022692"/>
    </source>
</evidence>
<evidence type="ECO:0000313" key="15">
    <source>
        <dbReference type="EMBL" id="SEK95771.1"/>
    </source>
</evidence>
<dbReference type="InterPro" id="IPR001734">
    <property type="entry name" value="Na/solute_symporter"/>
</dbReference>
<reference evidence="16" key="1">
    <citation type="submission" date="2016-10" db="EMBL/GenBank/DDBJ databases">
        <authorList>
            <person name="Varghese N."/>
        </authorList>
    </citation>
    <scope>NUCLEOTIDE SEQUENCE [LARGE SCALE GENOMIC DNA]</scope>
    <source>
        <strain evidence="16">ACV-9</strain>
    </source>
</reference>
<dbReference type="PROSITE" id="PS50283">
    <property type="entry name" value="NA_SOLUT_SYMP_3"/>
    <property type="match status" value="1"/>
</dbReference>
<feature type="transmembrane region" description="Helical" evidence="14">
    <location>
        <begin position="239"/>
        <end position="260"/>
    </location>
</feature>